<evidence type="ECO:0000313" key="2">
    <source>
        <dbReference type="Proteomes" id="UP000648187"/>
    </source>
</evidence>
<reference evidence="1" key="1">
    <citation type="submission" date="2020-08" db="EMBL/GenBank/DDBJ databases">
        <title>Spodoptera exigua strain:BAW_Kor-Di-RS1 Genome sequencing and assembly.</title>
        <authorList>
            <person name="Kim J."/>
            <person name="Nam H.Y."/>
            <person name="Kwon M."/>
            <person name="Choi J.H."/>
            <person name="Cho S.R."/>
            <person name="Kim G.-H."/>
        </authorList>
    </citation>
    <scope>NUCLEOTIDE SEQUENCE</scope>
    <source>
        <strain evidence="1">BAW_Kor-Di-RS1</strain>
        <tissue evidence="1">Whole-body</tissue>
    </source>
</reference>
<evidence type="ECO:0000313" key="1">
    <source>
        <dbReference type="EMBL" id="KAF9406546.1"/>
    </source>
</evidence>
<proteinExistence type="predicted"/>
<gene>
    <name evidence="1" type="ORF">HW555_013119</name>
</gene>
<comment type="caution">
    <text evidence="1">The sequence shown here is derived from an EMBL/GenBank/DDBJ whole genome shotgun (WGS) entry which is preliminary data.</text>
</comment>
<dbReference type="AlphaFoldDB" id="A0A835G3Y0"/>
<keyword evidence="2" id="KW-1185">Reference proteome</keyword>
<name>A0A835G3Y0_SPOEX</name>
<accession>A0A835G3Y0</accession>
<feature type="non-terminal residue" evidence="1">
    <location>
        <position position="228"/>
    </location>
</feature>
<dbReference type="EMBL" id="JACKWZ010000577">
    <property type="protein sequence ID" value="KAF9406546.1"/>
    <property type="molecule type" value="Genomic_DNA"/>
</dbReference>
<sequence length="228" mass="27477">RASFATDAFPAAGERVRELPVRAWAVSSPSSARCWPASTAKPGTFLWKPTMEVNVQRKQINPNLYGITKPTIDEIYREKVVIIDGYKLATTMMAFYVYYDFMNEAYPALHPCYAEYWTNSYRWLIRYLSLVPDWIYGRHDNYVDTHRVWRKRFFFMDWWVPKWVRPLFFCVPPESWAWEKFTWRRWSRYSEPQFGKYYFYPSKKFSYFESMKKGSTVENMDMTDASVQ</sequence>
<dbReference type="Proteomes" id="UP000648187">
    <property type="component" value="Unassembled WGS sequence"/>
</dbReference>
<protein>
    <submittedName>
        <fullName evidence="1">Uncharacterized protein</fullName>
    </submittedName>
</protein>
<organism evidence="1 2">
    <name type="scientific">Spodoptera exigua</name>
    <name type="common">Beet armyworm</name>
    <name type="synonym">Noctua fulgens</name>
    <dbReference type="NCBI Taxonomy" id="7107"/>
    <lineage>
        <taxon>Eukaryota</taxon>
        <taxon>Metazoa</taxon>
        <taxon>Ecdysozoa</taxon>
        <taxon>Arthropoda</taxon>
        <taxon>Hexapoda</taxon>
        <taxon>Insecta</taxon>
        <taxon>Pterygota</taxon>
        <taxon>Neoptera</taxon>
        <taxon>Endopterygota</taxon>
        <taxon>Lepidoptera</taxon>
        <taxon>Glossata</taxon>
        <taxon>Ditrysia</taxon>
        <taxon>Noctuoidea</taxon>
        <taxon>Noctuidae</taxon>
        <taxon>Amphipyrinae</taxon>
        <taxon>Spodoptera</taxon>
    </lineage>
</organism>